<dbReference type="EMBL" id="BFEA01000058">
    <property type="protein sequence ID" value="GBG65143.1"/>
    <property type="molecule type" value="Genomic_DNA"/>
</dbReference>
<keyword evidence="3" id="KW-1185">Reference proteome</keyword>
<evidence type="ECO:0000313" key="2">
    <source>
        <dbReference type="EMBL" id="GBG65143.1"/>
    </source>
</evidence>
<sequence length="236" mass="23279">MTDLLALSTGDGTGCQLTQGSPASGSTEQTGSGVSAPGHESTRSEGRPSVLVELIRDNEFGDVEAVDGGLPAEHVTAVIAGGTAQAAARSHDHELQAPPCSPTTGGDAAVAAEVLAPECSPQSMGESGGTSTLAPLARGGVRSGHEAGRGQRGRGQPGRGRADISVGAGEGGDDRVGSGTSSQPQDNGTNTAGLSLGARSTAVQGNMAAKRRRGGSNAREQAMGAICGAMREHTTA</sequence>
<evidence type="ECO:0000313" key="3">
    <source>
        <dbReference type="Proteomes" id="UP000265515"/>
    </source>
</evidence>
<accession>A0A388K5C0</accession>
<reference evidence="2 3" key="1">
    <citation type="journal article" date="2018" name="Cell">
        <title>The Chara Genome: Secondary Complexity and Implications for Plant Terrestrialization.</title>
        <authorList>
            <person name="Nishiyama T."/>
            <person name="Sakayama H."/>
            <person name="Vries J.D."/>
            <person name="Buschmann H."/>
            <person name="Saint-Marcoux D."/>
            <person name="Ullrich K.K."/>
            <person name="Haas F.B."/>
            <person name="Vanderstraeten L."/>
            <person name="Becker D."/>
            <person name="Lang D."/>
            <person name="Vosolsobe S."/>
            <person name="Rombauts S."/>
            <person name="Wilhelmsson P.K.I."/>
            <person name="Janitza P."/>
            <person name="Kern R."/>
            <person name="Heyl A."/>
            <person name="Rumpler F."/>
            <person name="Villalobos L.I.A.C."/>
            <person name="Clay J.M."/>
            <person name="Skokan R."/>
            <person name="Toyoda A."/>
            <person name="Suzuki Y."/>
            <person name="Kagoshima H."/>
            <person name="Schijlen E."/>
            <person name="Tajeshwar N."/>
            <person name="Catarino B."/>
            <person name="Hetherington A.J."/>
            <person name="Saltykova A."/>
            <person name="Bonnot C."/>
            <person name="Breuninger H."/>
            <person name="Symeonidi A."/>
            <person name="Radhakrishnan G.V."/>
            <person name="Van Nieuwerburgh F."/>
            <person name="Deforce D."/>
            <person name="Chang C."/>
            <person name="Karol K.G."/>
            <person name="Hedrich R."/>
            <person name="Ulvskov P."/>
            <person name="Glockner G."/>
            <person name="Delwiche C.F."/>
            <person name="Petrasek J."/>
            <person name="Van de Peer Y."/>
            <person name="Friml J."/>
            <person name="Beilby M."/>
            <person name="Dolan L."/>
            <person name="Kohara Y."/>
            <person name="Sugano S."/>
            <person name="Fujiyama A."/>
            <person name="Delaux P.-M."/>
            <person name="Quint M."/>
            <person name="TheiBen G."/>
            <person name="Hagemann M."/>
            <person name="Harholt J."/>
            <person name="Dunand C."/>
            <person name="Zachgo S."/>
            <person name="Langdale J."/>
            <person name="Maumus F."/>
            <person name="Straeten D.V.D."/>
            <person name="Gould S.B."/>
            <person name="Rensing S.A."/>
        </authorList>
    </citation>
    <scope>NUCLEOTIDE SEQUENCE [LARGE SCALE GENOMIC DNA]</scope>
    <source>
        <strain evidence="2 3">S276</strain>
    </source>
</reference>
<comment type="caution">
    <text evidence="2">The sequence shown here is derived from an EMBL/GenBank/DDBJ whole genome shotgun (WGS) entry which is preliminary data.</text>
</comment>
<proteinExistence type="predicted"/>
<name>A0A388K5C0_CHABU</name>
<dbReference type="AlphaFoldDB" id="A0A388K5C0"/>
<feature type="compositionally biased region" description="Polar residues" evidence="1">
    <location>
        <begin position="15"/>
        <end position="33"/>
    </location>
</feature>
<evidence type="ECO:0000256" key="1">
    <source>
        <dbReference type="SAM" id="MobiDB-lite"/>
    </source>
</evidence>
<gene>
    <name evidence="2" type="ORF">CBR_g49505</name>
</gene>
<dbReference type="Proteomes" id="UP000265515">
    <property type="component" value="Unassembled WGS sequence"/>
</dbReference>
<feature type="region of interest" description="Disordered" evidence="1">
    <location>
        <begin position="85"/>
        <end position="105"/>
    </location>
</feature>
<protein>
    <submittedName>
        <fullName evidence="2">Uncharacterized protein</fullName>
    </submittedName>
</protein>
<organism evidence="2 3">
    <name type="scientific">Chara braunii</name>
    <name type="common">Braun's stonewort</name>
    <dbReference type="NCBI Taxonomy" id="69332"/>
    <lineage>
        <taxon>Eukaryota</taxon>
        <taxon>Viridiplantae</taxon>
        <taxon>Streptophyta</taxon>
        <taxon>Charophyceae</taxon>
        <taxon>Charales</taxon>
        <taxon>Characeae</taxon>
        <taxon>Chara</taxon>
    </lineage>
</organism>
<dbReference type="Gramene" id="GBG65143">
    <property type="protein sequence ID" value="GBG65143"/>
    <property type="gene ID" value="CBR_g49505"/>
</dbReference>
<feature type="compositionally biased region" description="Polar residues" evidence="1">
    <location>
        <begin position="120"/>
        <end position="133"/>
    </location>
</feature>
<feature type="compositionally biased region" description="Polar residues" evidence="1">
    <location>
        <begin position="178"/>
        <end position="193"/>
    </location>
</feature>
<feature type="region of interest" description="Disordered" evidence="1">
    <location>
        <begin position="120"/>
        <end position="236"/>
    </location>
</feature>
<feature type="region of interest" description="Disordered" evidence="1">
    <location>
        <begin position="1"/>
        <end position="49"/>
    </location>
</feature>